<evidence type="ECO:0000256" key="2">
    <source>
        <dbReference type="ARBA" id="ARBA00022475"/>
    </source>
</evidence>
<evidence type="ECO:0000256" key="7">
    <source>
        <dbReference type="ARBA" id="ARBA00023170"/>
    </source>
</evidence>
<reference evidence="13" key="2">
    <citation type="submission" date="2021-01" db="UniProtKB">
        <authorList>
            <consortium name="EnsemblMetazoa"/>
        </authorList>
    </citation>
    <scope>IDENTIFICATION</scope>
</reference>
<dbReference type="InParanoid" id="A0A7M7P8T4"/>
<name>A0A7M7P8T4_STRPU</name>
<feature type="transmembrane region" description="Helical" evidence="11">
    <location>
        <begin position="24"/>
        <end position="45"/>
    </location>
</feature>
<dbReference type="Gene3D" id="1.20.1070.10">
    <property type="entry name" value="Rhodopsin 7-helix transmembrane proteins"/>
    <property type="match status" value="1"/>
</dbReference>
<dbReference type="GO" id="GO:0005886">
    <property type="term" value="C:plasma membrane"/>
    <property type="evidence" value="ECO:0007669"/>
    <property type="project" value="UniProtKB-SubCell"/>
</dbReference>
<feature type="transmembrane region" description="Helical" evidence="11">
    <location>
        <begin position="206"/>
        <end position="225"/>
    </location>
</feature>
<dbReference type="InterPro" id="IPR017452">
    <property type="entry name" value="GPCR_Rhodpsn_7TM"/>
</dbReference>
<dbReference type="OrthoDB" id="10044919at2759"/>
<accession>A0A7M7P8T4</accession>
<dbReference type="PANTHER" id="PTHR24228">
    <property type="entry name" value="B2 BRADYKININ RECEPTOR/ANGIOTENSIN II RECEPTOR"/>
    <property type="match status" value="1"/>
</dbReference>
<dbReference type="PANTHER" id="PTHR24228:SF72">
    <property type="entry name" value="G-PROTEIN COUPLED RECEPTORS FAMILY 1 PROFILE DOMAIN-CONTAINING PROTEIN"/>
    <property type="match status" value="1"/>
</dbReference>
<feature type="region of interest" description="Disordered" evidence="10">
    <location>
        <begin position="263"/>
        <end position="302"/>
    </location>
</feature>
<dbReference type="OMA" id="QVCEMAG"/>
<dbReference type="InterPro" id="IPR000276">
    <property type="entry name" value="GPCR_Rhodpsn"/>
</dbReference>
<feature type="compositionally biased region" description="Polar residues" evidence="10">
    <location>
        <begin position="276"/>
        <end position="286"/>
    </location>
</feature>
<evidence type="ECO:0000256" key="11">
    <source>
        <dbReference type="SAM" id="Phobius"/>
    </source>
</evidence>
<dbReference type="Proteomes" id="UP000007110">
    <property type="component" value="Unassembled WGS sequence"/>
</dbReference>
<sequence length="302" mass="33886">MQPLQVVGLLAEHGWPLTDQVCEMAGSTIVISITSSVITLAMISINRHCLITKSRKVYESIYRGQNIFLMVLFSWLLPICVLIIPQAAGYGQLGYDKFTHLCAWDFAHYLAKVYQIVAAMIGVISYSIILICYSLIYLHLKKHSLSLQRHSSNLSSNRIDKKVRVSIKITKNLFYVVCAYMVCVVPYSLCLIAISESNILARHASLYLALILVMNSCANVIIYGLKHPHFRVVFKCIITCNLTKIPLPSRFLRLLLKQSPEPHVPASGIPSDRPVNLTSDTWNSHNSSRKKRSESYLSATGS</sequence>
<keyword evidence="2" id="KW-1003">Cell membrane</keyword>
<keyword evidence="3 9" id="KW-0812">Transmembrane</keyword>
<comment type="similarity">
    <text evidence="9">Belongs to the G-protein coupled receptor 1 family.</text>
</comment>
<dbReference type="AlphaFoldDB" id="A0A7M7P8T4"/>
<organism evidence="13 14">
    <name type="scientific">Strongylocentrotus purpuratus</name>
    <name type="common">Purple sea urchin</name>
    <dbReference type="NCBI Taxonomy" id="7668"/>
    <lineage>
        <taxon>Eukaryota</taxon>
        <taxon>Metazoa</taxon>
        <taxon>Echinodermata</taxon>
        <taxon>Eleutherozoa</taxon>
        <taxon>Echinozoa</taxon>
        <taxon>Echinoidea</taxon>
        <taxon>Euechinoidea</taxon>
        <taxon>Echinacea</taxon>
        <taxon>Camarodonta</taxon>
        <taxon>Echinidea</taxon>
        <taxon>Strongylocentrotidae</taxon>
        <taxon>Strongylocentrotus</taxon>
    </lineage>
</organism>
<dbReference type="KEGG" id="spu:100888281"/>
<dbReference type="GO" id="GO:0007186">
    <property type="term" value="P:G protein-coupled receptor signaling pathway"/>
    <property type="evidence" value="ECO:0000318"/>
    <property type="project" value="GO_Central"/>
</dbReference>
<feature type="transmembrane region" description="Helical" evidence="11">
    <location>
        <begin position="173"/>
        <end position="194"/>
    </location>
</feature>
<evidence type="ECO:0000256" key="3">
    <source>
        <dbReference type="ARBA" id="ARBA00022692"/>
    </source>
</evidence>
<dbReference type="PROSITE" id="PS00237">
    <property type="entry name" value="G_PROTEIN_RECEP_F1_1"/>
    <property type="match status" value="1"/>
</dbReference>
<evidence type="ECO:0000259" key="12">
    <source>
        <dbReference type="PROSITE" id="PS50262"/>
    </source>
</evidence>
<dbReference type="PROSITE" id="PS50262">
    <property type="entry name" value="G_PROTEIN_RECEP_F1_2"/>
    <property type="match status" value="1"/>
</dbReference>
<keyword evidence="4 11" id="KW-1133">Transmembrane helix</keyword>
<evidence type="ECO:0000313" key="13">
    <source>
        <dbReference type="EnsemblMetazoa" id="XP_030847501"/>
    </source>
</evidence>
<evidence type="ECO:0000256" key="1">
    <source>
        <dbReference type="ARBA" id="ARBA00004651"/>
    </source>
</evidence>
<comment type="subcellular location">
    <subcellularLocation>
        <location evidence="1">Cell membrane</location>
        <topology evidence="1">Multi-pass membrane protein</topology>
    </subcellularLocation>
</comment>
<feature type="transmembrane region" description="Helical" evidence="11">
    <location>
        <begin position="113"/>
        <end position="140"/>
    </location>
</feature>
<dbReference type="Pfam" id="PF00001">
    <property type="entry name" value="7tm_1"/>
    <property type="match status" value="1"/>
</dbReference>
<evidence type="ECO:0000313" key="14">
    <source>
        <dbReference type="Proteomes" id="UP000007110"/>
    </source>
</evidence>
<proteinExistence type="inferred from homology"/>
<dbReference type="RefSeq" id="XP_030847501.1">
    <property type="nucleotide sequence ID" value="XM_030991641.1"/>
</dbReference>
<dbReference type="GO" id="GO:0004930">
    <property type="term" value="F:G protein-coupled receptor activity"/>
    <property type="evidence" value="ECO:0007669"/>
    <property type="project" value="UniProtKB-KW"/>
</dbReference>
<evidence type="ECO:0000256" key="10">
    <source>
        <dbReference type="SAM" id="MobiDB-lite"/>
    </source>
</evidence>
<dbReference type="EnsemblMetazoa" id="XM_030991641">
    <property type="protein sequence ID" value="XP_030847501"/>
    <property type="gene ID" value="LOC100888281"/>
</dbReference>
<evidence type="ECO:0000256" key="9">
    <source>
        <dbReference type="RuleBase" id="RU000688"/>
    </source>
</evidence>
<dbReference type="GeneID" id="100888281"/>
<keyword evidence="14" id="KW-1185">Reference proteome</keyword>
<keyword evidence="7 9" id="KW-0675">Receptor</keyword>
<reference evidence="14" key="1">
    <citation type="submission" date="2015-02" db="EMBL/GenBank/DDBJ databases">
        <title>Genome sequencing for Strongylocentrotus purpuratus.</title>
        <authorList>
            <person name="Murali S."/>
            <person name="Liu Y."/>
            <person name="Vee V."/>
            <person name="English A."/>
            <person name="Wang M."/>
            <person name="Skinner E."/>
            <person name="Han Y."/>
            <person name="Muzny D.M."/>
            <person name="Worley K.C."/>
            <person name="Gibbs R.A."/>
        </authorList>
    </citation>
    <scope>NUCLEOTIDE SEQUENCE</scope>
</reference>
<feature type="domain" description="G-protein coupled receptors family 1 profile" evidence="12">
    <location>
        <begin position="1"/>
        <end position="223"/>
    </location>
</feature>
<evidence type="ECO:0000256" key="4">
    <source>
        <dbReference type="ARBA" id="ARBA00022989"/>
    </source>
</evidence>
<evidence type="ECO:0000256" key="6">
    <source>
        <dbReference type="ARBA" id="ARBA00023136"/>
    </source>
</evidence>
<feature type="transmembrane region" description="Helical" evidence="11">
    <location>
        <begin position="66"/>
        <end position="88"/>
    </location>
</feature>
<evidence type="ECO:0000256" key="8">
    <source>
        <dbReference type="ARBA" id="ARBA00023224"/>
    </source>
</evidence>
<dbReference type="PRINTS" id="PR00237">
    <property type="entry name" value="GPCRRHODOPSN"/>
</dbReference>
<protein>
    <recommendedName>
        <fullName evidence="12">G-protein coupled receptors family 1 profile domain-containing protein</fullName>
    </recommendedName>
</protein>
<keyword evidence="6 11" id="KW-0472">Membrane</keyword>
<keyword evidence="5 9" id="KW-0297">G-protein coupled receptor</keyword>
<dbReference type="CDD" id="cd00637">
    <property type="entry name" value="7tm_classA_rhodopsin-like"/>
    <property type="match status" value="1"/>
</dbReference>
<evidence type="ECO:0000256" key="5">
    <source>
        <dbReference type="ARBA" id="ARBA00023040"/>
    </source>
</evidence>
<keyword evidence="8 9" id="KW-0807">Transducer</keyword>
<dbReference type="SUPFAM" id="SSF81321">
    <property type="entry name" value="Family A G protein-coupled receptor-like"/>
    <property type="match status" value="1"/>
</dbReference>